<evidence type="ECO:0000256" key="1">
    <source>
        <dbReference type="SAM" id="MobiDB-lite"/>
    </source>
</evidence>
<dbReference type="RefSeq" id="WP_390295915.1">
    <property type="nucleotide sequence ID" value="NZ_JBHUNE010000008.1"/>
</dbReference>
<reference evidence="3" key="1">
    <citation type="journal article" date="2019" name="Int. J. Syst. Evol. Microbiol.">
        <title>The Global Catalogue of Microorganisms (GCM) 10K type strain sequencing project: providing services to taxonomists for standard genome sequencing and annotation.</title>
        <authorList>
            <consortium name="The Broad Institute Genomics Platform"/>
            <consortium name="The Broad Institute Genome Sequencing Center for Infectious Disease"/>
            <person name="Wu L."/>
            <person name="Ma J."/>
        </authorList>
    </citation>
    <scope>NUCLEOTIDE SEQUENCE [LARGE SCALE GENOMIC DNA]</scope>
    <source>
        <strain evidence="3">TISTR 1514</strain>
    </source>
</reference>
<gene>
    <name evidence="2" type="ORF">ACFSW7_11870</name>
</gene>
<feature type="region of interest" description="Disordered" evidence="1">
    <location>
        <begin position="1"/>
        <end position="23"/>
    </location>
</feature>
<evidence type="ECO:0000313" key="3">
    <source>
        <dbReference type="Proteomes" id="UP001597492"/>
    </source>
</evidence>
<comment type="caution">
    <text evidence="2">The sequence shown here is derived from an EMBL/GenBank/DDBJ whole genome shotgun (WGS) entry which is preliminary data.</text>
</comment>
<organism evidence="2 3">
    <name type="scientific">Gulosibacter faecalis</name>
    <dbReference type="NCBI Taxonomy" id="272240"/>
    <lineage>
        <taxon>Bacteria</taxon>
        <taxon>Bacillati</taxon>
        <taxon>Actinomycetota</taxon>
        <taxon>Actinomycetes</taxon>
        <taxon>Micrococcales</taxon>
        <taxon>Microbacteriaceae</taxon>
        <taxon>Gulosibacter</taxon>
    </lineage>
</organism>
<sequence>MSQARASVRRTHVSSLGKDATMPMNPVEHLETLLTNLCTNTRPDAAHLTLPGGRVGIKFADQPTLTRTVGPSRVRRLLELADPLGDTGHTWRVPPERIELIKQWQPRVADVLPDARMLLGMPSTAHLDAHLDGLLVHGPGPVTLATDHINRPDAVGRLLVQLDSSHVGGYFEVELDKTYDRPWQACAHRLDDELGVSDVTHGHLLHLSFVLTSNEPVYGAADRIDDLAALLTRNIPAKRPQQHWGARTSSPEPVALLLSDDYSDLELLDGTLRATDETLVRTVCAAASKAGYAWAYAGGRLRATDSGYYYSPEPVPNTFRVNWWNDAECPGPVDLTLRRNRLLDPQRLIEADYEALKTRPKHEPYWDEPNDYASRTALLLWPHEVSDELRASLRPSWAVDSALAALKSRGVTRAKQLLSHVADYLADKDRARAENSDYSRRQRATASTDPVF</sequence>
<proteinExistence type="predicted"/>
<dbReference type="EMBL" id="JBHUNE010000008">
    <property type="protein sequence ID" value="MFD2759073.1"/>
    <property type="molecule type" value="Genomic_DNA"/>
</dbReference>
<feature type="region of interest" description="Disordered" evidence="1">
    <location>
        <begin position="432"/>
        <end position="452"/>
    </location>
</feature>
<evidence type="ECO:0000313" key="2">
    <source>
        <dbReference type="EMBL" id="MFD2759073.1"/>
    </source>
</evidence>
<keyword evidence="3" id="KW-1185">Reference proteome</keyword>
<protein>
    <submittedName>
        <fullName evidence="2">Uncharacterized protein</fullName>
    </submittedName>
</protein>
<dbReference type="Proteomes" id="UP001597492">
    <property type="component" value="Unassembled WGS sequence"/>
</dbReference>
<accession>A0ABW5V181</accession>
<name>A0ABW5V181_9MICO</name>